<accession>A0A9N9QC97</accession>
<dbReference type="Proteomes" id="UP000701801">
    <property type="component" value="Unassembled WGS sequence"/>
</dbReference>
<organism evidence="2 3">
    <name type="scientific">Hymenoscyphus albidus</name>
    <dbReference type="NCBI Taxonomy" id="595503"/>
    <lineage>
        <taxon>Eukaryota</taxon>
        <taxon>Fungi</taxon>
        <taxon>Dikarya</taxon>
        <taxon>Ascomycota</taxon>
        <taxon>Pezizomycotina</taxon>
        <taxon>Leotiomycetes</taxon>
        <taxon>Helotiales</taxon>
        <taxon>Helotiaceae</taxon>
        <taxon>Hymenoscyphus</taxon>
    </lineage>
</organism>
<dbReference type="EMBL" id="CAJVRM010000585">
    <property type="protein sequence ID" value="CAG8982262.1"/>
    <property type="molecule type" value="Genomic_DNA"/>
</dbReference>
<comment type="caution">
    <text evidence="2">The sequence shown here is derived from an EMBL/GenBank/DDBJ whole genome shotgun (WGS) entry which is preliminary data.</text>
</comment>
<dbReference type="OrthoDB" id="3531507at2759"/>
<evidence type="ECO:0000313" key="3">
    <source>
        <dbReference type="Proteomes" id="UP000701801"/>
    </source>
</evidence>
<keyword evidence="3" id="KW-1185">Reference proteome</keyword>
<dbReference type="AlphaFoldDB" id="A0A9N9QC97"/>
<name>A0A9N9QC97_9HELO</name>
<gene>
    <name evidence="2" type="ORF">HYALB_00004496</name>
</gene>
<feature type="chain" id="PRO_5040336571" evidence="1">
    <location>
        <begin position="19"/>
        <end position="169"/>
    </location>
</feature>
<protein>
    <submittedName>
        <fullName evidence="2">Uncharacterized protein</fullName>
    </submittedName>
</protein>
<proteinExistence type="predicted"/>
<evidence type="ECO:0000256" key="1">
    <source>
        <dbReference type="SAM" id="SignalP"/>
    </source>
</evidence>
<feature type="signal peptide" evidence="1">
    <location>
        <begin position="1"/>
        <end position="18"/>
    </location>
</feature>
<sequence length="169" mass="18451">MHLLTTLTTLLLTTPLHATPLSLTPRKSHPVPLQKPFCKPATPGICTLAVSWPAATPKLHTLELYNSHCRLIGNNNTIPALTENFNLYSELPYVVVATTHWPSFKYKGDRYNEETTGLKGMKHACEMGAGAKGVEGVVYMCEFDCEVGVWDEVREVVPGNATEPSGTVG</sequence>
<evidence type="ECO:0000313" key="2">
    <source>
        <dbReference type="EMBL" id="CAG8982262.1"/>
    </source>
</evidence>
<keyword evidence="1" id="KW-0732">Signal</keyword>
<reference evidence="2" key="1">
    <citation type="submission" date="2021-07" db="EMBL/GenBank/DDBJ databases">
        <authorList>
            <person name="Durling M."/>
        </authorList>
    </citation>
    <scope>NUCLEOTIDE SEQUENCE</scope>
</reference>